<sequence>MPLKTTINFTKGHGNMCVQTTRRCSATKSTKPPQDTQITQQHRMTKCHPKLSDGTVHVKSPRTQNMKPKK</sequence>
<protein>
    <submittedName>
        <fullName evidence="2">Uncharacterized protein</fullName>
    </submittedName>
</protein>
<gene>
    <name evidence="2" type="ORF">AALO_G00196490</name>
</gene>
<reference evidence="2" key="1">
    <citation type="submission" date="2020-10" db="EMBL/GenBank/DDBJ databases">
        <title>Chromosome-scale genome assembly of the Allis shad, Alosa alosa.</title>
        <authorList>
            <person name="Margot Z."/>
            <person name="Christophe K."/>
            <person name="Cabau C."/>
            <person name="Louis A."/>
            <person name="Berthelot C."/>
            <person name="Parey E."/>
            <person name="Roest Crollius H."/>
            <person name="Montfort J."/>
            <person name="Robinson-Rechavi M."/>
            <person name="Bucao C."/>
            <person name="Bouchez O."/>
            <person name="Gislard M."/>
            <person name="Lluch J."/>
            <person name="Milhes M."/>
            <person name="Lampietro C."/>
            <person name="Lopez Roques C."/>
            <person name="Donnadieu C."/>
            <person name="Braasch I."/>
            <person name="Desvignes T."/>
            <person name="Postlethwait J."/>
            <person name="Bobe J."/>
            <person name="Guiguen Y."/>
        </authorList>
    </citation>
    <scope>NUCLEOTIDE SEQUENCE</scope>
    <source>
        <strain evidence="2">M-15738</strain>
        <tissue evidence="2">Blood</tissue>
    </source>
</reference>
<organism evidence="2 3">
    <name type="scientific">Alosa alosa</name>
    <name type="common">allis shad</name>
    <dbReference type="NCBI Taxonomy" id="278164"/>
    <lineage>
        <taxon>Eukaryota</taxon>
        <taxon>Metazoa</taxon>
        <taxon>Chordata</taxon>
        <taxon>Craniata</taxon>
        <taxon>Vertebrata</taxon>
        <taxon>Euteleostomi</taxon>
        <taxon>Actinopterygii</taxon>
        <taxon>Neopterygii</taxon>
        <taxon>Teleostei</taxon>
        <taxon>Clupei</taxon>
        <taxon>Clupeiformes</taxon>
        <taxon>Clupeoidei</taxon>
        <taxon>Clupeidae</taxon>
        <taxon>Alosa</taxon>
    </lineage>
</organism>
<evidence type="ECO:0000313" key="3">
    <source>
        <dbReference type="Proteomes" id="UP000823561"/>
    </source>
</evidence>
<accession>A0AAV6G1F2</accession>
<feature type="region of interest" description="Disordered" evidence="1">
    <location>
        <begin position="24"/>
        <end position="70"/>
    </location>
</feature>
<evidence type="ECO:0000313" key="2">
    <source>
        <dbReference type="EMBL" id="KAG5268934.1"/>
    </source>
</evidence>
<dbReference type="Proteomes" id="UP000823561">
    <property type="component" value="Chromosome 15"/>
</dbReference>
<dbReference type="AlphaFoldDB" id="A0AAV6G1F2"/>
<evidence type="ECO:0000256" key="1">
    <source>
        <dbReference type="SAM" id="MobiDB-lite"/>
    </source>
</evidence>
<dbReference type="EMBL" id="JADWDJ010000015">
    <property type="protein sequence ID" value="KAG5268934.1"/>
    <property type="molecule type" value="Genomic_DNA"/>
</dbReference>
<name>A0AAV6G1F2_9TELE</name>
<comment type="caution">
    <text evidence="2">The sequence shown here is derived from an EMBL/GenBank/DDBJ whole genome shotgun (WGS) entry which is preliminary data.</text>
</comment>
<proteinExistence type="predicted"/>
<feature type="compositionally biased region" description="Polar residues" evidence="1">
    <location>
        <begin position="24"/>
        <end position="42"/>
    </location>
</feature>
<feature type="compositionally biased region" description="Polar residues" evidence="1">
    <location>
        <begin position="61"/>
        <end position="70"/>
    </location>
</feature>
<keyword evidence="3" id="KW-1185">Reference proteome</keyword>